<comment type="caution">
    <text evidence="2">The sequence shown here is derived from an EMBL/GenBank/DDBJ whole genome shotgun (WGS) entry which is preliminary data.</text>
</comment>
<gene>
    <name evidence="2" type="ORF">E2C01_051364</name>
</gene>
<organism evidence="2 3">
    <name type="scientific">Portunus trituberculatus</name>
    <name type="common">Swimming crab</name>
    <name type="synonym">Neptunus trituberculatus</name>
    <dbReference type="NCBI Taxonomy" id="210409"/>
    <lineage>
        <taxon>Eukaryota</taxon>
        <taxon>Metazoa</taxon>
        <taxon>Ecdysozoa</taxon>
        <taxon>Arthropoda</taxon>
        <taxon>Crustacea</taxon>
        <taxon>Multicrustacea</taxon>
        <taxon>Malacostraca</taxon>
        <taxon>Eumalacostraca</taxon>
        <taxon>Eucarida</taxon>
        <taxon>Decapoda</taxon>
        <taxon>Pleocyemata</taxon>
        <taxon>Brachyura</taxon>
        <taxon>Eubrachyura</taxon>
        <taxon>Portunoidea</taxon>
        <taxon>Portunidae</taxon>
        <taxon>Portuninae</taxon>
        <taxon>Portunus</taxon>
    </lineage>
</organism>
<evidence type="ECO:0000313" key="2">
    <source>
        <dbReference type="EMBL" id="MPC57385.1"/>
    </source>
</evidence>
<dbReference type="AlphaFoldDB" id="A0A5B7GJ02"/>
<evidence type="ECO:0000256" key="1">
    <source>
        <dbReference type="SAM" id="MobiDB-lite"/>
    </source>
</evidence>
<keyword evidence="3" id="KW-1185">Reference proteome</keyword>
<name>A0A5B7GJ02_PORTR</name>
<proteinExistence type="predicted"/>
<protein>
    <submittedName>
        <fullName evidence="2">Uncharacterized protein</fullName>
    </submittedName>
</protein>
<accession>A0A5B7GJ02</accession>
<reference evidence="2 3" key="1">
    <citation type="submission" date="2019-05" db="EMBL/GenBank/DDBJ databases">
        <title>Another draft genome of Portunus trituberculatus and its Hox gene families provides insights of decapod evolution.</title>
        <authorList>
            <person name="Jeong J.-H."/>
            <person name="Song I."/>
            <person name="Kim S."/>
            <person name="Choi T."/>
            <person name="Kim D."/>
            <person name="Ryu S."/>
            <person name="Kim W."/>
        </authorList>
    </citation>
    <scope>NUCLEOTIDE SEQUENCE [LARGE SCALE GENOMIC DNA]</scope>
    <source>
        <tissue evidence="2">Muscle</tissue>
    </source>
</reference>
<evidence type="ECO:0000313" key="3">
    <source>
        <dbReference type="Proteomes" id="UP000324222"/>
    </source>
</evidence>
<feature type="region of interest" description="Disordered" evidence="1">
    <location>
        <begin position="129"/>
        <end position="159"/>
    </location>
</feature>
<feature type="region of interest" description="Disordered" evidence="1">
    <location>
        <begin position="224"/>
        <end position="246"/>
    </location>
</feature>
<dbReference type="EMBL" id="VSRR010014743">
    <property type="protein sequence ID" value="MPC57385.1"/>
    <property type="molecule type" value="Genomic_DNA"/>
</dbReference>
<dbReference type="Proteomes" id="UP000324222">
    <property type="component" value="Unassembled WGS sequence"/>
</dbReference>
<feature type="compositionally biased region" description="Basic and acidic residues" evidence="1">
    <location>
        <begin position="224"/>
        <end position="235"/>
    </location>
</feature>
<sequence length="246" mass="27323">MSANEYLKLKEIELRIVEAQTQEHRETVLAGVEQEKIRHEHEKPNAGVLSGGGNVLQQSSLCNNFSDRTKVIPPFNESDVLGFFNAFEKSAFGAGDFGPARGLTNRPSYINNTNQPSCYNLQHTARFNFPKNPVQHPNNAPFAGSQPYKKPQPSKGKPRSPYYCNFCRKSGHTEDRCFVNHGKSGLAKPHAFSFVGLKMRQPVSQMTCVAEPHVTRPVVEVTKHTPAADKPHSESEVALSYTCTPN</sequence>